<dbReference type="AlphaFoldDB" id="A0A8S4BY14"/>
<keyword evidence="1" id="KW-0472">Membrane</keyword>
<gene>
    <name evidence="2" type="ORF">MHYMCMPASI_01028</name>
</gene>
<feature type="transmembrane region" description="Helical" evidence="1">
    <location>
        <begin position="12"/>
        <end position="30"/>
    </location>
</feature>
<reference evidence="2" key="1">
    <citation type="submission" date="2021-06" db="EMBL/GenBank/DDBJ databases">
        <authorList>
            <person name="Nardi T."/>
            <person name="Nardi T."/>
        </authorList>
    </citation>
    <scope>NUCLEOTIDE SEQUENCE</scope>
</reference>
<accession>A0A8S4BY14</accession>
<dbReference type="EMBL" id="CAJVAF010000336">
    <property type="protein sequence ID" value="CAG7598601.1"/>
    <property type="molecule type" value="Genomic_DNA"/>
</dbReference>
<name>A0A8S4BY14_9ACAR</name>
<dbReference type="Proteomes" id="UP000837675">
    <property type="component" value="Unassembled WGS sequence"/>
</dbReference>
<keyword evidence="1" id="KW-0812">Transmembrane</keyword>
<keyword evidence="3" id="KW-1185">Reference proteome</keyword>
<evidence type="ECO:0000313" key="2">
    <source>
        <dbReference type="EMBL" id="CAG7598601.1"/>
    </source>
</evidence>
<keyword evidence="1" id="KW-1133">Transmembrane helix</keyword>
<evidence type="ECO:0000313" key="3">
    <source>
        <dbReference type="Proteomes" id="UP000837675"/>
    </source>
</evidence>
<protein>
    <submittedName>
        <fullName evidence="2">Uncharacterized protein</fullName>
    </submittedName>
</protein>
<comment type="caution">
    <text evidence="2">The sequence shown here is derived from an EMBL/GenBank/DDBJ whole genome shotgun (WGS) entry which is preliminary data.</text>
</comment>
<organism evidence="2 3">
    <name type="scientific">Hyalomma marginatum</name>
    <dbReference type="NCBI Taxonomy" id="34627"/>
    <lineage>
        <taxon>Eukaryota</taxon>
        <taxon>Metazoa</taxon>
        <taxon>Ecdysozoa</taxon>
        <taxon>Arthropoda</taxon>
        <taxon>Chelicerata</taxon>
        <taxon>Arachnida</taxon>
        <taxon>Acari</taxon>
        <taxon>Parasitiformes</taxon>
        <taxon>Ixodida</taxon>
        <taxon>Ixodoidea</taxon>
        <taxon>Ixodidae</taxon>
        <taxon>Hyalomminae</taxon>
        <taxon>Hyalomma</taxon>
    </lineage>
</organism>
<proteinExistence type="predicted"/>
<evidence type="ECO:0000256" key="1">
    <source>
        <dbReference type="SAM" id="Phobius"/>
    </source>
</evidence>
<sequence>MALKEQTRFKNWHFFTIMLVLIMLLAYLGIRKHINKEYQVIHHFFNSFGEIWVYEDEGKRCLSFEKPNVGVHEQTCIYTKVN</sequence>